<proteinExistence type="predicted"/>
<sequence>MLGITAIKLSKKAPSPEGEGWVRGNILVDSPHPNLLQQERAFVLS</sequence>
<evidence type="ECO:0000313" key="1">
    <source>
        <dbReference type="EMBL" id="SJM96030.1"/>
    </source>
</evidence>
<keyword evidence="2" id="KW-1185">Reference proteome</keyword>
<reference evidence="2" key="1">
    <citation type="submission" date="2017-02" db="EMBL/GenBank/DDBJ databases">
        <authorList>
            <person name="Daims H."/>
        </authorList>
    </citation>
    <scope>NUCLEOTIDE SEQUENCE [LARGE SCALE GENOMIC DNA]</scope>
</reference>
<dbReference type="Proteomes" id="UP000195442">
    <property type="component" value="Unassembled WGS sequence"/>
</dbReference>
<dbReference type="AlphaFoldDB" id="A0A1R4HJG2"/>
<gene>
    <name evidence="1" type="ORF">CRENPOLYSF2_830009</name>
</gene>
<protein>
    <submittedName>
        <fullName evidence="1">Uncharacterized protein</fullName>
    </submittedName>
</protein>
<name>A0A1R4HJG2_9GAMM</name>
<evidence type="ECO:0000313" key="2">
    <source>
        <dbReference type="Proteomes" id="UP000195442"/>
    </source>
</evidence>
<accession>A0A1R4HJG2</accession>
<organism evidence="1 2">
    <name type="scientific">Crenothrix polyspora</name>
    <dbReference type="NCBI Taxonomy" id="360316"/>
    <lineage>
        <taxon>Bacteria</taxon>
        <taxon>Pseudomonadati</taxon>
        <taxon>Pseudomonadota</taxon>
        <taxon>Gammaproteobacteria</taxon>
        <taxon>Methylococcales</taxon>
        <taxon>Crenotrichaceae</taxon>
        <taxon>Crenothrix</taxon>
    </lineage>
</organism>
<dbReference type="EMBL" id="FUKJ01000450">
    <property type="protein sequence ID" value="SJM96030.1"/>
    <property type="molecule type" value="Genomic_DNA"/>
</dbReference>